<dbReference type="EMBL" id="SMAL01000002">
    <property type="protein sequence ID" value="TCT16408.1"/>
    <property type="molecule type" value="Genomic_DNA"/>
</dbReference>
<reference evidence="1 2" key="1">
    <citation type="submission" date="2019-03" db="EMBL/GenBank/DDBJ databases">
        <title>Genomic Encyclopedia of Type Strains, Phase IV (KMG-IV): sequencing the most valuable type-strain genomes for metagenomic binning, comparative biology and taxonomic classification.</title>
        <authorList>
            <person name="Goeker M."/>
        </authorList>
    </citation>
    <scope>NUCLEOTIDE SEQUENCE [LARGE SCALE GENOMIC DNA]</scope>
    <source>
        <strain evidence="1 2">DSM 24629</strain>
    </source>
</reference>
<name>A0A4R3MSI5_9FIRM</name>
<dbReference type="AlphaFoldDB" id="A0A4R3MSI5"/>
<comment type="caution">
    <text evidence="1">The sequence shown here is derived from an EMBL/GenBank/DDBJ whole genome shotgun (WGS) entry which is preliminary data.</text>
</comment>
<evidence type="ECO:0008006" key="3">
    <source>
        <dbReference type="Google" id="ProtNLM"/>
    </source>
</evidence>
<organism evidence="1 2">
    <name type="scientific">Natranaerovirga pectinivora</name>
    <dbReference type="NCBI Taxonomy" id="682400"/>
    <lineage>
        <taxon>Bacteria</taxon>
        <taxon>Bacillati</taxon>
        <taxon>Bacillota</taxon>
        <taxon>Clostridia</taxon>
        <taxon>Lachnospirales</taxon>
        <taxon>Natranaerovirgaceae</taxon>
        <taxon>Natranaerovirga</taxon>
    </lineage>
</organism>
<evidence type="ECO:0000313" key="2">
    <source>
        <dbReference type="Proteomes" id="UP000294902"/>
    </source>
</evidence>
<sequence length="370" mass="41670">MEVFTINLDRLNWKNSENIIVNNTDTSAIVEDVSDGLTYYADKYIITKFSIKTGNIVTYNDMKYLIISQIDRNKGINRARIRECNYSINFNFEGNIERVSSIINSVSFDIETNTIFSFETGKIILYINTDTFVDTGQRFIIMGSAWKVVGVDRTKQGLLILHCEKDLFGSTDDKENEIADRWKYEEQVTYTLEVEQGSIINLSEGDSLQLNIVAKRNNEVVENPELVFIVDNTDVCTIQENGLITAITEGETNIIILYKGIEVVVKVIIEEMEDSFTYTLSGSSQLRLNQTLTYTATKYNNDIPVNTTFTFSIDPLGNSNSIASIESTTNNTARVKGSSDFGDIGKYFKLIALEDGVEVAKMTIQVLGLF</sequence>
<dbReference type="InterPro" id="IPR008964">
    <property type="entry name" value="Invasin/intimin_cell_adhesion"/>
</dbReference>
<dbReference type="Proteomes" id="UP000294902">
    <property type="component" value="Unassembled WGS sequence"/>
</dbReference>
<evidence type="ECO:0000313" key="1">
    <source>
        <dbReference type="EMBL" id="TCT16408.1"/>
    </source>
</evidence>
<proteinExistence type="predicted"/>
<accession>A0A4R3MSI5</accession>
<gene>
    <name evidence="1" type="ORF">EDC18_102427</name>
</gene>
<dbReference type="Gene3D" id="2.60.40.1080">
    <property type="match status" value="1"/>
</dbReference>
<protein>
    <recommendedName>
        <fullName evidence="3">Ig-like protein group 2</fullName>
    </recommendedName>
</protein>
<keyword evidence="2" id="KW-1185">Reference proteome</keyword>
<dbReference type="RefSeq" id="WP_165878482.1">
    <property type="nucleotide sequence ID" value="NZ_SMAL01000002.1"/>
</dbReference>
<dbReference type="SUPFAM" id="SSF49373">
    <property type="entry name" value="Invasin/intimin cell-adhesion fragments"/>
    <property type="match status" value="1"/>
</dbReference>